<dbReference type="Pfam" id="PF07491">
    <property type="entry name" value="PPI_Ypi1"/>
    <property type="match status" value="1"/>
</dbReference>
<dbReference type="GO" id="GO:0004865">
    <property type="term" value="F:protein serine/threonine phosphatase inhibitor activity"/>
    <property type="evidence" value="ECO:0007669"/>
    <property type="project" value="InterPro"/>
</dbReference>
<dbReference type="GO" id="GO:0008157">
    <property type="term" value="F:protein phosphatase 1 binding"/>
    <property type="evidence" value="ECO:0007669"/>
    <property type="project" value="TreeGrafter"/>
</dbReference>
<dbReference type="RefSeq" id="XP_008817177.1">
    <property type="nucleotide sequence ID" value="XM_008818955.1"/>
</dbReference>
<reference evidence="2 3" key="1">
    <citation type="submission" date="2013-02" db="EMBL/GenBank/DDBJ databases">
        <title>The Genome Sequence of Plasmodium inui San Antonio 1.</title>
        <authorList>
            <consortium name="The Broad Institute Genome Sequencing Platform"/>
            <consortium name="The Broad Institute Genome Sequencing Center for Infectious Disease"/>
            <person name="Neafsey D."/>
            <person name="Cheeseman I."/>
            <person name="Volkman S."/>
            <person name="Adams J."/>
            <person name="Walker B."/>
            <person name="Young S.K."/>
            <person name="Zeng Q."/>
            <person name="Gargeya S."/>
            <person name="Fitzgerald M."/>
            <person name="Haas B."/>
            <person name="Abouelleil A."/>
            <person name="Alvarado L."/>
            <person name="Arachchi H.M."/>
            <person name="Berlin A.M."/>
            <person name="Chapman S.B."/>
            <person name="Dewar J."/>
            <person name="Goldberg J."/>
            <person name="Griggs A."/>
            <person name="Gujja S."/>
            <person name="Hansen M."/>
            <person name="Howarth C."/>
            <person name="Imamovic A."/>
            <person name="Larimer J."/>
            <person name="McCowan C."/>
            <person name="Murphy C."/>
            <person name="Neiman D."/>
            <person name="Pearson M."/>
            <person name="Priest M."/>
            <person name="Roberts A."/>
            <person name="Saif S."/>
            <person name="Shea T."/>
            <person name="Sisk P."/>
            <person name="Sykes S."/>
            <person name="Wortman J."/>
            <person name="Nusbaum C."/>
            <person name="Birren B."/>
        </authorList>
    </citation>
    <scope>NUCLEOTIDE SEQUENCE [LARGE SCALE GENOMIC DNA]</scope>
    <source>
        <strain evidence="2 3">San Antonio 1</strain>
    </source>
</reference>
<proteinExistence type="predicted"/>
<accession>W7A4E9</accession>
<evidence type="ECO:0000256" key="1">
    <source>
        <dbReference type="SAM" id="MobiDB-lite"/>
    </source>
</evidence>
<protein>
    <recommendedName>
        <fullName evidence="4">Protein phosphatase inhibitor 3</fullName>
    </recommendedName>
</protein>
<feature type="compositionally biased region" description="Low complexity" evidence="1">
    <location>
        <begin position="1"/>
        <end position="14"/>
    </location>
</feature>
<evidence type="ECO:0000313" key="2">
    <source>
        <dbReference type="EMBL" id="EUD66168.1"/>
    </source>
</evidence>
<dbReference type="OrthoDB" id="307488at2759"/>
<feature type="compositionally biased region" description="Polar residues" evidence="1">
    <location>
        <begin position="15"/>
        <end position="31"/>
    </location>
</feature>
<feature type="region of interest" description="Disordered" evidence="1">
    <location>
        <begin position="72"/>
        <end position="99"/>
    </location>
</feature>
<gene>
    <name evidence="2" type="ORF">C922_03363</name>
</gene>
<evidence type="ECO:0008006" key="4">
    <source>
        <dbReference type="Google" id="ProtNLM"/>
    </source>
</evidence>
<dbReference type="PANTHER" id="PTHR20835:SF0">
    <property type="entry name" value="E3 UBIQUITIN-PROTEIN LIGASE PPP1R11"/>
    <property type="match status" value="1"/>
</dbReference>
<dbReference type="EMBL" id="KI965473">
    <property type="protein sequence ID" value="EUD66168.1"/>
    <property type="molecule type" value="Genomic_DNA"/>
</dbReference>
<evidence type="ECO:0000313" key="3">
    <source>
        <dbReference type="Proteomes" id="UP000030640"/>
    </source>
</evidence>
<dbReference type="InterPro" id="IPR011107">
    <property type="entry name" value="PPI_Ypi1"/>
</dbReference>
<name>W7A4E9_9APIC</name>
<sequence length="162" mass="18229">MSHMHSSSSATTTTYVQEANTRNEQNGNQNTIVRILKLTPHKMVRWDENTVDNENAQKKSSKVCCIYHKPKDFGESSDSDSDSSEGGGKQRDAGGMTKGMVSKYTMLGRKRYEQPHCQTQWECQCRTLNYIPLTGSPFLQMTARAVPKKMSPKNKSKGSFAR</sequence>
<dbReference type="VEuPathDB" id="PlasmoDB:C922_03363"/>
<dbReference type="GeneID" id="20038637"/>
<dbReference type="GO" id="GO:0005634">
    <property type="term" value="C:nucleus"/>
    <property type="evidence" value="ECO:0007669"/>
    <property type="project" value="TreeGrafter"/>
</dbReference>
<organism evidence="2 3">
    <name type="scientific">Plasmodium inui San Antonio 1</name>
    <dbReference type="NCBI Taxonomy" id="1237626"/>
    <lineage>
        <taxon>Eukaryota</taxon>
        <taxon>Sar</taxon>
        <taxon>Alveolata</taxon>
        <taxon>Apicomplexa</taxon>
        <taxon>Aconoidasida</taxon>
        <taxon>Haemosporida</taxon>
        <taxon>Plasmodiidae</taxon>
        <taxon>Plasmodium</taxon>
        <taxon>Plasmodium (Plasmodium)</taxon>
    </lineage>
</organism>
<feature type="region of interest" description="Disordered" evidence="1">
    <location>
        <begin position="1"/>
        <end position="31"/>
    </location>
</feature>
<dbReference type="PANTHER" id="PTHR20835">
    <property type="entry name" value="E3 UBIQUITIN-PROTEIN LIGASE PPP1R11-RELATED"/>
    <property type="match status" value="1"/>
</dbReference>
<dbReference type="Proteomes" id="UP000030640">
    <property type="component" value="Unassembled WGS sequence"/>
</dbReference>
<keyword evidence="3" id="KW-1185">Reference proteome</keyword>
<dbReference type="AlphaFoldDB" id="W7A4E9"/>